<evidence type="ECO:0000313" key="1">
    <source>
        <dbReference type="EMBL" id="KAA8543294.1"/>
    </source>
</evidence>
<gene>
    <name evidence="1" type="ORF">F0562_021211</name>
</gene>
<dbReference type="EMBL" id="CM018034">
    <property type="protein sequence ID" value="KAA8543294.1"/>
    <property type="molecule type" value="Genomic_DNA"/>
</dbReference>
<name>A0A5J5BKM9_9ASTE</name>
<protein>
    <submittedName>
        <fullName evidence="1">Uncharacterized protein</fullName>
    </submittedName>
</protein>
<evidence type="ECO:0000313" key="2">
    <source>
        <dbReference type="Proteomes" id="UP000325577"/>
    </source>
</evidence>
<keyword evidence="2" id="KW-1185">Reference proteome</keyword>
<accession>A0A5J5BKM9</accession>
<dbReference type="AlphaFoldDB" id="A0A5J5BKM9"/>
<organism evidence="1 2">
    <name type="scientific">Nyssa sinensis</name>
    <dbReference type="NCBI Taxonomy" id="561372"/>
    <lineage>
        <taxon>Eukaryota</taxon>
        <taxon>Viridiplantae</taxon>
        <taxon>Streptophyta</taxon>
        <taxon>Embryophyta</taxon>
        <taxon>Tracheophyta</taxon>
        <taxon>Spermatophyta</taxon>
        <taxon>Magnoliopsida</taxon>
        <taxon>eudicotyledons</taxon>
        <taxon>Gunneridae</taxon>
        <taxon>Pentapetalae</taxon>
        <taxon>asterids</taxon>
        <taxon>Cornales</taxon>
        <taxon>Nyssaceae</taxon>
        <taxon>Nyssa</taxon>
    </lineage>
</organism>
<sequence length="74" mass="8197">MSPLGGGLCGNLSTLGQDLFNEKEAMSSKIFVKRVSSEDYGRQGIHFIHNQANNCNNNNVHHGFNNVQHDLNIN</sequence>
<reference evidence="1 2" key="1">
    <citation type="submission" date="2019-09" db="EMBL/GenBank/DDBJ databases">
        <title>A chromosome-level genome assembly of the Chinese tupelo Nyssa sinensis.</title>
        <authorList>
            <person name="Yang X."/>
            <person name="Kang M."/>
            <person name="Yang Y."/>
            <person name="Xiong H."/>
            <person name="Wang M."/>
            <person name="Zhang Z."/>
            <person name="Wang Z."/>
            <person name="Wu H."/>
            <person name="Ma T."/>
            <person name="Liu J."/>
            <person name="Xi Z."/>
        </authorList>
    </citation>
    <scope>NUCLEOTIDE SEQUENCE [LARGE SCALE GENOMIC DNA]</scope>
    <source>
        <strain evidence="1">J267</strain>
        <tissue evidence="1">Leaf</tissue>
    </source>
</reference>
<dbReference type="Proteomes" id="UP000325577">
    <property type="component" value="Linkage Group LG11"/>
</dbReference>
<proteinExistence type="predicted"/>